<accession>A0A8D8JM24</accession>
<evidence type="ECO:0000256" key="1">
    <source>
        <dbReference type="SAM" id="MobiDB-lite"/>
    </source>
</evidence>
<reference evidence="2" key="1">
    <citation type="submission" date="2021-05" db="EMBL/GenBank/DDBJ databases">
        <authorList>
            <person name="Alioto T."/>
            <person name="Alioto T."/>
            <person name="Gomez Garrido J."/>
        </authorList>
    </citation>
    <scope>NUCLEOTIDE SEQUENCE</scope>
</reference>
<name>A0A8D8JM24_CULPI</name>
<protein>
    <submittedName>
        <fullName evidence="2">(northern house mosquito) hypothetical protein</fullName>
    </submittedName>
</protein>
<proteinExistence type="predicted"/>
<feature type="compositionally biased region" description="Low complexity" evidence="1">
    <location>
        <begin position="191"/>
        <end position="205"/>
    </location>
</feature>
<feature type="compositionally biased region" description="Acidic residues" evidence="1">
    <location>
        <begin position="212"/>
        <end position="221"/>
    </location>
</feature>
<dbReference type="EMBL" id="HBUE01186771">
    <property type="protein sequence ID" value="CAG6523128.1"/>
    <property type="molecule type" value="Transcribed_RNA"/>
</dbReference>
<evidence type="ECO:0000313" key="2">
    <source>
        <dbReference type="EMBL" id="CAG6574774.1"/>
    </source>
</evidence>
<feature type="region of interest" description="Disordered" evidence="1">
    <location>
        <begin position="174"/>
        <end position="259"/>
    </location>
</feature>
<dbReference type="EMBL" id="HBUE01292518">
    <property type="protein sequence ID" value="CAG6574774.1"/>
    <property type="molecule type" value="Transcribed_RNA"/>
</dbReference>
<feature type="compositionally biased region" description="Basic and acidic residues" evidence="1">
    <location>
        <begin position="245"/>
        <end position="259"/>
    </location>
</feature>
<dbReference type="AlphaFoldDB" id="A0A8D8JM24"/>
<sequence length="259" mass="29007">MCTVDKNSVVLDFCQLQNQPSPKLVKKILADLQVNQENLRALQLCNRRRIAVLQFADSAMASSIIDKPLVYQGCKIPIYLDNNATEVRVLDLPLGISNDDVVKVMSKYGEVLTITNDRWINFFPGIPNGVRTLRMLLKQPTPKSITVNNAAATVTIIGKKSLCKLKAKNKKCADSSKKVGQKSSTQPIEPEPSSSSSKSNNSKPEQNAMETSEIDEEDNDGFETVLSKHTRRRKRLQAYLNAEDELTKKTKRDGCRRNR</sequence>
<organism evidence="2">
    <name type="scientific">Culex pipiens</name>
    <name type="common">House mosquito</name>
    <dbReference type="NCBI Taxonomy" id="7175"/>
    <lineage>
        <taxon>Eukaryota</taxon>
        <taxon>Metazoa</taxon>
        <taxon>Ecdysozoa</taxon>
        <taxon>Arthropoda</taxon>
        <taxon>Hexapoda</taxon>
        <taxon>Insecta</taxon>
        <taxon>Pterygota</taxon>
        <taxon>Neoptera</taxon>
        <taxon>Endopterygota</taxon>
        <taxon>Diptera</taxon>
        <taxon>Nematocera</taxon>
        <taxon>Culicoidea</taxon>
        <taxon>Culicidae</taxon>
        <taxon>Culicinae</taxon>
        <taxon>Culicini</taxon>
        <taxon>Culex</taxon>
        <taxon>Culex</taxon>
    </lineage>
</organism>